<dbReference type="SUPFAM" id="SSF52151">
    <property type="entry name" value="FabD/lysophospholipase-like"/>
    <property type="match status" value="1"/>
</dbReference>
<dbReference type="EC" id="2.3.1.292" evidence="16"/>
<dbReference type="Pfam" id="PF21394">
    <property type="entry name" value="Beta-ketacyl_N"/>
    <property type="match status" value="1"/>
</dbReference>
<feature type="domain" description="Ketosynthase family 3 (KS3)" evidence="22">
    <location>
        <begin position="11"/>
        <end position="437"/>
    </location>
</feature>
<dbReference type="InterPro" id="IPR057326">
    <property type="entry name" value="KR_dom"/>
</dbReference>
<evidence type="ECO:0000256" key="9">
    <source>
        <dbReference type="ARBA" id="ARBA00023098"/>
    </source>
</evidence>
<evidence type="ECO:0000256" key="15">
    <source>
        <dbReference type="ARBA" id="ARBA00058455"/>
    </source>
</evidence>
<dbReference type="SUPFAM" id="SSF53901">
    <property type="entry name" value="Thiolase-like"/>
    <property type="match status" value="1"/>
</dbReference>
<dbReference type="Gene3D" id="1.10.1200.10">
    <property type="entry name" value="ACP-like"/>
    <property type="match status" value="1"/>
</dbReference>
<comment type="cofactor">
    <cofactor evidence="2">
        <name>pantetheine 4'-phosphate</name>
        <dbReference type="ChEBI" id="CHEBI:47942"/>
    </cofactor>
</comment>
<comment type="caution">
    <text evidence="23">The sequence shown here is derived from an EMBL/GenBank/DDBJ whole genome shotgun (WGS) entry which is preliminary data.</text>
</comment>
<dbReference type="Gene3D" id="3.40.47.10">
    <property type="match status" value="1"/>
</dbReference>
<dbReference type="InterPro" id="IPR013968">
    <property type="entry name" value="PKS_KR"/>
</dbReference>
<proteinExistence type="predicted"/>
<dbReference type="Gene3D" id="3.40.50.150">
    <property type="entry name" value="Vaccinia Virus protein VP39"/>
    <property type="match status" value="1"/>
</dbReference>
<evidence type="ECO:0000256" key="6">
    <source>
        <dbReference type="ARBA" id="ARBA00022832"/>
    </source>
</evidence>
<evidence type="ECO:0000256" key="8">
    <source>
        <dbReference type="ARBA" id="ARBA00023002"/>
    </source>
</evidence>
<keyword evidence="4" id="KW-0597">Phosphoprotein</keyword>
<evidence type="ECO:0000313" key="23">
    <source>
        <dbReference type="EMBL" id="MBH8561814.1"/>
    </source>
</evidence>
<keyword evidence="8" id="KW-0560">Oxidoreductase</keyword>
<comment type="cofactor">
    <cofactor evidence="1">
        <name>NADP(+)</name>
        <dbReference type="ChEBI" id="CHEBI:58349"/>
    </cofactor>
</comment>
<accession>A0A8J7L615</accession>
<evidence type="ECO:0000256" key="5">
    <source>
        <dbReference type="ARBA" id="ARBA00022679"/>
    </source>
</evidence>
<dbReference type="InterPro" id="IPR016036">
    <property type="entry name" value="Malonyl_transacylase_ACP-bd"/>
</dbReference>
<evidence type="ECO:0000313" key="24">
    <source>
        <dbReference type="Proteomes" id="UP000632766"/>
    </source>
</evidence>
<comment type="catalytic activity">
    <reaction evidence="12">
        <text>19-(4-hydroxyphenyl)nonadecanoyl-[(phenol)carboxyphthiodiolenone synthase] + 2 (S)-methylmalonyl-CoA + 3 malonyl-CoA + 5 NADPH + 10 H(+) = C37-(phenol)carboxyphthiodiolenone-[(phenol)carboxyphthiodiolenone synthase] + 5 CO2 + 5 NADP(+) + 5 CoA + 2 H2O</text>
        <dbReference type="Rhea" id="RHEA:57760"/>
        <dbReference type="Rhea" id="RHEA-COMP:14273"/>
        <dbReference type="Rhea" id="RHEA-COMP:14990"/>
        <dbReference type="ChEBI" id="CHEBI:15377"/>
        <dbReference type="ChEBI" id="CHEBI:15378"/>
        <dbReference type="ChEBI" id="CHEBI:16526"/>
        <dbReference type="ChEBI" id="CHEBI:57287"/>
        <dbReference type="ChEBI" id="CHEBI:57327"/>
        <dbReference type="ChEBI" id="CHEBI:57384"/>
        <dbReference type="ChEBI" id="CHEBI:57783"/>
        <dbReference type="ChEBI" id="CHEBI:58349"/>
        <dbReference type="ChEBI" id="CHEBI:133301"/>
        <dbReference type="ChEBI" id="CHEBI:142260"/>
        <dbReference type="EC" id="2.3.1.292"/>
    </reaction>
</comment>
<dbReference type="GO" id="GO:0004312">
    <property type="term" value="F:fatty acid synthase activity"/>
    <property type="evidence" value="ECO:0007669"/>
    <property type="project" value="TreeGrafter"/>
</dbReference>
<dbReference type="Gene3D" id="3.40.366.10">
    <property type="entry name" value="Malonyl-Coenzyme A Acyl Carrier Protein, domain 2"/>
    <property type="match status" value="1"/>
</dbReference>
<evidence type="ECO:0000256" key="16">
    <source>
        <dbReference type="ARBA" id="ARBA00066974"/>
    </source>
</evidence>
<dbReference type="InterPro" id="IPR036291">
    <property type="entry name" value="NAD(P)-bd_dom_sf"/>
</dbReference>
<dbReference type="SMART" id="SM00823">
    <property type="entry name" value="PKS_PP"/>
    <property type="match status" value="1"/>
</dbReference>
<evidence type="ECO:0000256" key="13">
    <source>
        <dbReference type="ARBA" id="ARBA00052119"/>
    </source>
</evidence>
<dbReference type="SUPFAM" id="SSF51735">
    <property type="entry name" value="NAD(P)-binding Rossmann-fold domains"/>
    <property type="match status" value="2"/>
</dbReference>
<keyword evidence="3" id="KW-0596">Phosphopantetheine</keyword>
<evidence type="ECO:0000256" key="20">
    <source>
        <dbReference type="ARBA" id="ARBA00084020"/>
    </source>
</evidence>
<dbReference type="PROSITE" id="PS52004">
    <property type="entry name" value="KS3_2"/>
    <property type="match status" value="1"/>
</dbReference>
<dbReference type="SUPFAM" id="SSF47336">
    <property type="entry name" value="ACP-like"/>
    <property type="match status" value="1"/>
</dbReference>
<comment type="catalytic activity">
    <reaction evidence="13">
        <text>docosanoyl-[(phenol)carboxyphthiodiolenone synthase] + 2 (S)-methylmalonyl-CoA + 3 malonyl-CoA + 5 NADPH + 10 H(+) = C34-carboxyphthiodiolenone-[(phenol)carboxyphthiodiolenone synthase] + 5 CO2 + 5 NADP(+) + 5 CoA + 2 H2O</text>
        <dbReference type="Rhea" id="RHEA:57752"/>
        <dbReference type="Rhea" id="RHEA-COMP:14987"/>
        <dbReference type="Rhea" id="RHEA-COMP:14988"/>
        <dbReference type="ChEBI" id="CHEBI:15377"/>
        <dbReference type="ChEBI" id="CHEBI:15378"/>
        <dbReference type="ChEBI" id="CHEBI:16526"/>
        <dbReference type="ChEBI" id="CHEBI:57287"/>
        <dbReference type="ChEBI" id="CHEBI:57327"/>
        <dbReference type="ChEBI" id="CHEBI:57384"/>
        <dbReference type="ChEBI" id="CHEBI:57783"/>
        <dbReference type="ChEBI" id="CHEBI:58349"/>
        <dbReference type="ChEBI" id="CHEBI:142237"/>
        <dbReference type="ChEBI" id="CHEBI:142238"/>
        <dbReference type="EC" id="2.3.1.292"/>
    </reaction>
</comment>
<comment type="catalytic activity">
    <reaction evidence="11">
        <text>17-(4-hydroxyphenyl)heptadecanoyl-[(phenol)carboxyphthiodiolenone synthase] + 2 (S)-methylmalonyl-CoA + 3 malonyl-CoA + 5 NADPH + 10 H(+) = C35-(phenol)carboxyphthiodiolenone-[(phenol)carboxyphthiodiolenone synthase] + 5 CO2 + 5 NADP(+) + 5 CoA + 2 H2O</text>
        <dbReference type="Rhea" id="RHEA:57756"/>
        <dbReference type="Rhea" id="RHEA-COMP:14272"/>
        <dbReference type="Rhea" id="RHEA-COMP:14989"/>
        <dbReference type="ChEBI" id="CHEBI:15377"/>
        <dbReference type="ChEBI" id="CHEBI:15378"/>
        <dbReference type="ChEBI" id="CHEBI:16526"/>
        <dbReference type="ChEBI" id="CHEBI:57287"/>
        <dbReference type="ChEBI" id="CHEBI:57327"/>
        <dbReference type="ChEBI" id="CHEBI:57384"/>
        <dbReference type="ChEBI" id="CHEBI:57783"/>
        <dbReference type="ChEBI" id="CHEBI:58349"/>
        <dbReference type="ChEBI" id="CHEBI:133300"/>
        <dbReference type="ChEBI" id="CHEBI:142259"/>
        <dbReference type="EC" id="2.3.1.292"/>
    </reaction>
</comment>
<feature type="domain" description="Carrier" evidence="21">
    <location>
        <begin position="1827"/>
        <end position="1902"/>
    </location>
</feature>
<dbReference type="PANTHER" id="PTHR43775">
    <property type="entry name" value="FATTY ACID SYNTHASE"/>
    <property type="match status" value="1"/>
</dbReference>
<dbReference type="InterPro" id="IPR013217">
    <property type="entry name" value="Methyltransf_12"/>
</dbReference>
<dbReference type="Pfam" id="PF00698">
    <property type="entry name" value="Acyl_transf_1"/>
    <property type="match status" value="1"/>
</dbReference>
<dbReference type="Gene3D" id="3.30.70.3290">
    <property type="match status" value="1"/>
</dbReference>
<dbReference type="InterPro" id="IPR020841">
    <property type="entry name" value="PKS_Beta-ketoAc_synthase_dom"/>
</dbReference>
<keyword evidence="5" id="KW-0808">Transferase</keyword>
<dbReference type="InterPro" id="IPR050091">
    <property type="entry name" value="PKS_NRPS_Biosynth_Enz"/>
</dbReference>
<evidence type="ECO:0000256" key="7">
    <source>
        <dbReference type="ARBA" id="ARBA00022857"/>
    </source>
</evidence>
<evidence type="ECO:0000256" key="18">
    <source>
        <dbReference type="ARBA" id="ARBA00075053"/>
    </source>
</evidence>
<dbReference type="FunFam" id="1.10.1200.10:FF:000005">
    <property type="entry name" value="Nonribosomal peptide synthetase 1"/>
    <property type="match status" value="1"/>
</dbReference>
<dbReference type="Proteomes" id="UP000632766">
    <property type="component" value="Unassembled WGS sequence"/>
</dbReference>
<dbReference type="PROSITE" id="PS50075">
    <property type="entry name" value="CARRIER"/>
    <property type="match status" value="1"/>
</dbReference>
<name>A0A8J7L615_9NOST</name>
<dbReference type="InterPro" id="IPR001227">
    <property type="entry name" value="Ac_transferase_dom_sf"/>
</dbReference>
<evidence type="ECO:0000256" key="1">
    <source>
        <dbReference type="ARBA" id="ARBA00001937"/>
    </source>
</evidence>
<dbReference type="Pfam" id="PF02801">
    <property type="entry name" value="Ketoacyl-synt_C"/>
    <property type="match status" value="1"/>
</dbReference>
<dbReference type="SMART" id="SM00822">
    <property type="entry name" value="PKS_KR"/>
    <property type="match status" value="1"/>
</dbReference>
<dbReference type="InterPro" id="IPR029063">
    <property type="entry name" value="SAM-dependent_MTases_sf"/>
</dbReference>
<dbReference type="InterPro" id="IPR020806">
    <property type="entry name" value="PKS_PP-bd"/>
</dbReference>
<dbReference type="SMART" id="SM00827">
    <property type="entry name" value="PKS_AT"/>
    <property type="match status" value="1"/>
</dbReference>
<dbReference type="Pfam" id="PF08242">
    <property type="entry name" value="Methyltransf_12"/>
    <property type="match status" value="1"/>
</dbReference>
<evidence type="ECO:0000256" key="3">
    <source>
        <dbReference type="ARBA" id="ARBA00022450"/>
    </source>
</evidence>
<keyword evidence="24" id="KW-1185">Reference proteome</keyword>
<dbReference type="SUPFAM" id="SSF53335">
    <property type="entry name" value="S-adenosyl-L-methionine-dependent methyltransferases"/>
    <property type="match status" value="1"/>
</dbReference>
<dbReference type="InterPro" id="IPR049490">
    <property type="entry name" value="C883_1060-like_KR_N"/>
</dbReference>
<dbReference type="InterPro" id="IPR014031">
    <property type="entry name" value="Ketoacyl_synth_C"/>
</dbReference>
<evidence type="ECO:0000259" key="21">
    <source>
        <dbReference type="PROSITE" id="PS50075"/>
    </source>
</evidence>
<dbReference type="Gene3D" id="3.40.50.720">
    <property type="entry name" value="NAD(P)-binding Rossmann-like Domain"/>
    <property type="match status" value="1"/>
</dbReference>
<keyword evidence="7" id="KW-0521">NADP</keyword>
<dbReference type="GO" id="GO:0006633">
    <property type="term" value="P:fatty acid biosynthetic process"/>
    <property type="evidence" value="ECO:0007669"/>
    <property type="project" value="InterPro"/>
</dbReference>
<dbReference type="PROSITE" id="PS00606">
    <property type="entry name" value="KS3_1"/>
    <property type="match status" value="1"/>
</dbReference>
<dbReference type="InterPro" id="IPR014030">
    <property type="entry name" value="Ketoacyl_synth_N"/>
</dbReference>
<evidence type="ECO:0000256" key="12">
    <source>
        <dbReference type="ARBA" id="ARBA00051971"/>
    </source>
</evidence>
<dbReference type="GO" id="GO:0031177">
    <property type="term" value="F:phosphopantetheine binding"/>
    <property type="evidence" value="ECO:0007669"/>
    <property type="project" value="InterPro"/>
</dbReference>
<dbReference type="CDD" id="cd08953">
    <property type="entry name" value="KR_2_SDR_x"/>
    <property type="match status" value="1"/>
</dbReference>
<comment type="catalytic activity">
    <reaction evidence="14">
        <text>icosanoyl-[(phenol)carboxyphthiodiolenone synthase] + 2 (S)-methylmalonyl-CoA + 3 malonyl-CoA + 5 NADPH + 10 H(+) = C32-carboxyphthiodiolenone-[(phenol)carboxyphthiodiolenone synthase] + 5 CO2 + 5 NADP(+) + 5 CoA + 2 H2O</text>
        <dbReference type="Rhea" id="RHEA:57748"/>
        <dbReference type="Rhea" id="RHEA-COMP:14985"/>
        <dbReference type="Rhea" id="RHEA-COMP:14986"/>
        <dbReference type="ChEBI" id="CHEBI:15377"/>
        <dbReference type="ChEBI" id="CHEBI:15378"/>
        <dbReference type="ChEBI" id="CHEBI:16526"/>
        <dbReference type="ChEBI" id="CHEBI:57287"/>
        <dbReference type="ChEBI" id="CHEBI:57327"/>
        <dbReference type="ChEBI" id="CHEBI:57384"/>
        <dbReference type="ChEBI" id="CHEBI:57783"/>
        <dbReference type="ChEBI" id="CHEBI:58349"/>
        <dbReference type="ChEBI" id="CHEBI:87848"/>
        <dbReference type="ChEBI" id="CHEBI:142236"/>
        <dbReference type="EC" id="2.3.1.292"/>
    </reaction>
</comment>
<evidence type="ECO:0000256" key="2">
    <source>
        <dbReference type="ARBA" id="ARBA00001957"/>
    </source>
</evidence>
<evidence type="ECO:0000256" key="14">
    <source>
        <dbReference type="ARBA" id="ARBA00052745"/>
    </source>
</evidence>
<keyword evidence="23" id="KW-0012">Acyltransferase</keyword>
<dbReference type="InterPro" id="IPR018201">
    <property type="entry name" value="Ketoacyl_synth_AS"/>
</dbReference>
<dbReference type="InterPro" id="IPR014043">
    <property type="entry name" value="Acyl_transferase_dom"/>
</dbReference>
<dbReference type="RefSeq" id="WP_198123805.1">
    <property type="nucleotide sequence ID" value="NZ_JAECZC010000007.1"/>
</dbReference>
<sequence length="1938" mass="215048">MVDSAAFHLNGSEIAIIGLSGHFPGAKNIEEFWHNLQAGVESITFFTDEELIASGIDKAIVNQPNYVKARGVLADAELFDASFFGFTPKEAEITDPQHRLFLECAWSALENSGYNPENYFGAIGVYAGSGLSGYLFNVYTNENIRNSVDGHQITIGGDKDYLSTRVSYKLNLQGPSYTIQTACSTSLVAVHLACQNLLNGECDMALAGGVSISALRKHGYFYKEGGIGSPDGHCRAFDAKAQGTVGGEGVGIVVLKRLEDAIADKDTIHAVIKGSAINNDGSQKVSFTAPSINTQAKVIRTAQAVAEVAPETITYIEAHGTGTSLGDPIEIAALTEAFRAGTDKTGFCAIGSLKTNTGHMDAAAGVAGLIKTVLALKHQKIPASLHFEQANPQIDFVNSPFYVNTQLTNWQSNGTPRRAGVSSFGIGGTNAHVILEEAPVLERGCRGAEVRGRFQLLVLSAKTSTALETATENLVQHLQQNQDLNLADVAYTLAVGRKALEHRRILVCQNLDDAITTLTSPDNPEVFTYYQKPCHRPVVFMFPGQGSQYADMGRELYESEPYFREQVDYCVELLKPHLGFDLRDVIYPNATQTQELTQTAITQPALFVIEYALAKLWMTWGVRPEAMIGHSIGEYVAATLAGVFSLEDALKLVATRGCLMQQLPEGAMLSVQMGESEIQPFLGVELALAASNAPSACVVSGSVSAIANLEQQLQQQGINCRKLHTSGAFHSPMMDAIIEPFTKLLQQISLHPPQIPFISNLSGTWISAAAATDPDYWAKHLRQTVRFSNGITELQKQSERIFLEVGPGRTLSTFVKQHQKTEVVTLTSLRHPQEQKSDVAFIFNTLGRLWLQGVKVDWSSFYSHEKPYHIPLPTYPFERQRYWVEPQQQRFKTQTTTDELWKSVVAIRKTQAQTQLLDEATYLSNKQCLDNLCVAYINLALRHLDIFKNASSKYSFEELYEQTRIIPRYRQLLYRWLDVLVEQGYLQQEQGLFSNLIPLSNDMLNTLLETARLKLADFPELVDIVEECGANLPVVLRGEIEPLELYFSAINKSTETTKTELPLDTYLKGIMQATLEQIRKLLPPNVNLRILEIGGGQGIATTALLPVLPGERTSYTFTDVGGLLLNRAKENFSAYPFVEYRFLDIEKPPTEQGYELHSFDVIIAVNVLHVTSNIGKTLDHVRSLLAPGGLLLLWEITEPQLNFDITDGLLMNPLEDTQRSRGNPFLSQKQWCEALKSHGFVEVAAVSETEVFGEEILVAQATTTDSAPTAFSAFIDQKLSEENTVLLGKKPNIADWFYIPTWKRATLPQYLPNEIKTTQSKCWLILVDECGLGEKIVKRLRLEDGEVITVKVGEKYSRQSDRSYTINPEQPQDYKFLCQELRTLGTTPTNIIHLWSVTPDHLEEFTPQQYESWGFYSLVFLTQAIAEFYQKDTLHIQVISNHLQMVTGSEQLCPEKALIIGPCKVIPLEYSNLTCSSIDVVLPLANSWQEQQLINQLLTEISSETPEQIIAYRGHHRWVQDFEAIKLDTPIQENQRLRRNGVYLITGGLGGVGLALAKYLAKTVQAKLILVGRSPFPQPNEWTQWLSTHDAENVVSQKIHKLQNLQAYGAEIIVISADVADYEQMSAVVKKANLQFGQINGVIHAAAVVGGGMIQLKTKEIAANALAPKVQGTRILNNIFQNTKLDLFVLCSSLSSFAGTSGMVDYTAENAFIDAFAHYHATQHSNFITSINWDRWNSLGMAVAVEERHKDITGEELTAGMTVEEGIEAFNRILSSNNSPQIVVSTQDLYSQLHPKKSHKSIEEQLAKLNQARTTHPRPNLNNAYVAPRNEVEITLTDIWQQLLGIDNVGIHDNFFELGGDSLFATQLVSQLGKTFQVELSYKRFFDQPTVAELAEVIVQKLAKQTNLEDLAQALADIEKLSDDEVQTILALQNLSNN</sequence>
<dbReference type="Pfam" id="PF22621">
    <property type="entry name" value="CurL-like_PKS_C"/>
    <property type="match status" value="1"/>
</dbReference>
<evidence type="ECO:0000256" key="19">
    <source>
        <dbReference type="ARBA" id="ARBA00078169"/>
    </source>
</evidence>
<dbReference type="GO" id="GO:0004315">
    <property type="term" value="F:3-oxoacyl-[acyl-carrier-protein] synthase activity"/>
    <property type="evidence" value="ECO:0007669"/>
    <property type="project" value="InterPro"/>
</dbReference>
<dbReference type="CDD" id="cd00833">
    <property type="entry name" value="PKS"/>
    <property type="match status" value="1"/>
</dbReference>
<evidence type="ECO:0000256" key="17">
    <source>
        <dbReference type="ARBA" id="ARBA00073623"/>
    </source>
</evidence>
<dbReference type="EMBL" id="JAECZC010000007">
    <property type="protein sequence ID" value="MBH8561814.1"/>
    <property type="molecule type" value="Genomic_DNA"/>
</dbReference>
<protein>
    <recommendedName>
        <fullName evidence="17">Phenolphthiocerol/phthiocerol polyketide synthase subunit E</fullName>
        <ecNumber evidence="16">2.3.1.292</ecNumber>
    </recommendedName>
    <alternativeName>
        <fullName evidence="19">(Phenol)carboxyphthiodiolenone synthase subunit E</fullName>
    </alternativeName>
    <alternativeName>
        <fullName evidence="20">Beta-ketoacyl-acyl-carrier-protein synthase I</fullName>
    </alternativeName>
    <alternativeName>
        <fullName evidence="18">Phthiocerol synthesis polyketide synthase type I PpsE</fullName>
    </alternativeName>
</protein>
<organism evidence="23 24">
    <name type="scientific">Amazonocrinis nigriterrae CENA67</name>
    <dbReference type="NCBI Taxonomy" id="2794033"/>
    <lineage>
        <taxon>Bacteria</taxon>
        <taxon>Bacillati</taxon>
        <taxon>Cyanobacteriota</taxon>
        <taxon>Cyanophyceae</taxon>
        <taxon>Nostocales</taxon>
        <taxon>Nostocaceae</taxon>
        <taxon>Amazonocrinis</taxon>
        <taxon>Amazonocrinis nigriterrae</taxon>
    </lineage>
</organism>
<dbReference type="Pfam" id="PF00109">
    <property type="entry name" value="ketoacyl-synt"/>
    <property type="match status" value="1"/>
</dbReference>
<dbReference type="InterPro" id="IPR016035">
    <property type="entry name" value="Acyl_Trfase/lysoPLipase"/>
</dbReference>
<dbReference type="Pfam" id="PF00550">
    <property type="entry name" value="PP-binding"/>
    <property type="match status" value="1"/>
</dbReference>
<dbReference type="SMART" id="SM00825">
    <property type="entry name" value="PKS_KS"/>
    <property type="match status" value="1"/>
</dbReference>
<evidence type="ECO:0000256" key="10">
    <source>
        <dbReference type="ARBA" id="ARBA00023268"/>
    </source>
</evidence>
<dbReference type="GO" id="GO:0034081">
    <property type="term" value="C:polyketide synthase complex"/>
    <property type="evidence" value="ECO:0007669"/>
    <property type="project" value="UniProtKB-ARBA"/>
</dbReference>
<keyword evidence="6" id="KW-0276">Fatty acid metabolism</keyword>
<evidence type="ECO:0000256" key="4">
    <source>
        <dbReference type="ARBA" id="ARBA00022553"/>
    </source>
</evidence>
<gene>
    <name evidence="23" type="ORF">I8748_06430</name>
</gene>
<reference evidence="23 24" key="1">
    <citation type="journal article" date="2021" name="Int. J. Syst. Evol. Microbiol.">
        <title>Amazonocrinis nigriterrae gen. nov., sp. nov., Atlanticothrix silvestris gen. nov., sp. nov. and Dendronalium phyllosphericum gen. nov., sp. nov., nostocacean cyanobacteria from Brazilian environments.</title>
        <authorList>
            <person name="Alvarenga D.O."/>
            <person name="Andreote A.P.D."/>
            <person name="Branco L.H.Z."/>
            <person name="Delbaje E."/>
            <person name="Cruz R.B."/>
            <person name="Varani A.M."/>
            <person name="Fiore M.F."/>
        </authorList>
    </citation>
    <scope>NUCLEOTIDE SEQUENCE [LARGE SCALE GENOMIC DNA]</scope>
    <source>
        <strain evidence="23 24">CENA67</strain>
    </source>
</reference>
<dbReference type="InterPro" id="IPR009081">
    <property type="entry name" value="PP-bd_ACP"/>
</dbReference>
<dbReference type="SUPFAM" id="SSF55048">
    <property type="entry name" value="Probable ACP-binding domain of malonyl-CoA ACP transacylase"/>
    <property type="match status" value="1"/>
</dbReference>
<dbReference type="InterPro" id="IPR036736">
    <property type="entry name" value="ACP-like_sf"/>
</dbReference>
<dbReference type="PANTHER" id="PTHR43775:SF51">
    <property type="entry name" value="INACTIVE PHENOLPHTHIOCEROL SYNTHESIS POLYKETIDE SYNTHASE TYPE I PKS1-RELATED"/>
    <property type="match status" value="1"/>
</dbReference>
<dbReference type="FunFam" id="3.40.366.10:FF:000002">
    <property type="entry name" value="Probable polyketide synthase 2"/>
    <property type="match status" value="1"/>
</dbReference>
<comment type="function">
    <text evidence="15">Part of the PpsABCDE complex involved in the biosynthesis of the lipid core common to phthiocerols and phenolphthiocerols by successive additions of malonyl-CoA or methylmalonyl-CoA extender units. PpsA can accept as substrate the activated forms of either icosanoyl (C20), docosanoyl (C22) or lignoceroyl (C24) groups from FadD26, or a (4-hydroxyphenyl)-C17 or (4-hydroxyphenyl)-C19 fatty acyl from FadD29. PpsA initiates the biosynthesis and extends its substrate using a malonyl-CoA extender unit. The PpsB and PpsC proteins add the second and third malonyl-CoA extender units. PpsD adds an (R)-methylmalonyl unit and PpsE adds a second (R)-methylmalonyl unit. The incorporation of the methylmalonyl units results in formation of two branched methyl groups in the elongated product.</text>
</comment>
<dbReference type="GO" id="GO:0016491">
    <property type="term" value="F:oxidoreductase activity"/>
    <property type="evidence" value="ECO:0007669"/>
    <property type="project" value="UniProtKB-KW"/>
</dbReference>
<evidence type="ECO:0000259" key="22">
    <source>
        <dbReference type="PROSITE" id="PS52004"/>
    </source>
</evidence>
<dbReference type="Pfam" id="PF08659">
    <property type="entry name" value="KR"/>
    <property type="match status" value="1"/>
</dbReference>
<keyword evidence="10" id="KW-0511">Multifunctional enzyme</keyword>
<dbReference type="InterPro" id="IPR016039">
    <property type="entry name" value="Thiolase-like"/>
</dbReference>
<dbReference type="FunFam" id="3.40.47.10:FF:000042">
    <property type="entry name" value="Polyketide synthase Pks13"/>
    <property type="match status" value="1"/>
</dbReference>
<evidence type="ECO:0000256" key="11">
    <source>
        <dbReference type="ARBA" id="ARBA00050973"/>
    </source>
</evidence>
<dbReference type="Gene3D" id="3.30.70.250">
    <property type="entry name" value="Malonyl-CoA ACP transacylase, ACP-binding"/>
    <property type="match status" value="1"/>
</dbReference>
<keyword evidence="9" id="KW-0443">Lipid metabolism</keyword>